<dbReference type="PANTHER" id="PTHR31912">
    <property type="entry name" value="IP13529P"/>
    <property type="match status" value="1"/>
</dbReference>
<evidence type="ECO:0000313" key="2">
    <source>
        <dbReference type="Proteomes" id="UP000714275"/>
    </source>
</evidence>
<protein>
    <submittedName>
        <fullName evidence="1">Uncharacterized protein</fullName>
    </submittedName>
</protein>
<proteinExistence type="predicted"/>
<feature type="non-terminal residue" evidence="1">
    <location>
        <position position="977"/>
    </location>
</feature>
<feature type="non-terminal residue" evidence="1">
    <location>
        <position position="1"/>
    </location>
</feature>
<comment type="caution">
    <text evidence="1">The sequence shown here is derived from an EMBL/GenBank/DDBJ whole genome shotgun (WGS) entry which is preliminary data.</text>
</comment>
<dbReference type="Proteomes" id="UP000714275">
    <property type="component" value="Unassembled WGS sequence"/>
</dbReference>
<reference evidence="1" key="1">
    <citation type="journal article" date="2020" name="New Phytol.">
        <title>Comparative genomics reveals dynamic genome evolution in host specialist ectomycorrhizal fungi.</title>
        <authorList>
            <person name="Lofgren L.A."/>
            <person name="Nguyen N.H."/>
            <person name="Vilgalys R."/>
            <person name="Ruytinx J."/>
            <person name="Liao H.L."/>
            <person name="Branco S."/>
            <person name="Kuo A."/>
            <person name="LaButti K."/>
            <person name="Lipzen A."/>
            <person name="Andreopoulos W."/>
            <person name="Pangilinan J."/>
            <person name="Riley R."/>
            <person name="Hundley H."/>
            <person name="Na H."/>
            <person name="Barry K."/>
            <person name="Grigoriev I.V."/>
            <person name="Stajich J.E."/>
            <person name="Kennedy P.G."/>
        </authorList>
    </citation>
    <scope>NUCLEOTIDE SEQUENCE</scope>
    <source>
        <strain evidence="1">DOB743</strain>
    </source>
</reference>
<organism evidence="1 2">
    <name type="scientific">Suillus placidus</name>
    <dbReference type="NCBI Taxonomy" id="48579"/>
    <lineage>
        <taxon>Eukaryota</taxon>
        <taxon>Fungi</taxon>
        <taxon>Dikarya</taxon>
        <taxon>Basidiomycota</taxon>
        <taxon>Agaricomycotina</taxon>
        <taxon>Agaricomycetes</taxon>
        <taxon>Agaricomycetidae</taxon>
        <taxon>Boletales</taxon>
        <taxon>Suillineae</taxon>
        <taxon>Suillaceae</taxon>
        <taxon>Suillus</taxon>
    </lineage>
</organism>
<name>A0A9P6ZMA2_9AGAM</name>
<dbReference type="EMBL" id="JABBWD010000068">
    <property type="protein sequence ID" value="KAG1769945.1"/>
    <property type="molecule type" value="Genomic_DNA"/>
</dbReference>
<gene>
    <name evidence="1" type="ORF">EV702DRAFT_928114</name>
</gene>
<accession>A0A9P6ZMA2</accession>
<dbReference type="PANTHER" id="PTHR31912:SF34">
    <property type="entry name" value="NOTOCHORD-RELATED PROTEIN"/>
    <property type="match status" value="1"/>
</dbReference>
<sequence>PGSPYYPWPLKAHFLTSLLFSSARLPFSDTQKKAALSWAKELSAHDVPSLWSVKQSNDCISELVGNLMHKVTSASSNIFYINDIRHVIAKDYANPLTCFSMLDYPEDGRAGMSQVCNGQKMLLEMPSPPAARVGGKIYFIDELLQEHLGAYFVPERFFNASYGSSNQVDSRDLRQEKELYAMGRAVQYTDAGFIASDEQEVVPVSIFRRSFEDITDELVCGVTSSSEKYLKLVLHPLHEKAKGRMVYSVPLIIFMDDISGNISKQWNKHHAIYMLNANLPREMLEKEFCVQFVTSSPHAAPMELMHLMQESISKAADSGIIAWDCKFDEEVMLVPQGLFLVGDNPMQAEECSHAGLNCNYFCRTCHVGSMKEYKESEAGYNSIFTEGNPRTPEDTMAQVCQQFNTALCSGAAGKIVAATTSTGIRDSASSSLINALVELGKKLRKREAGQPASAESEVCAALEKQLEDMLQGRTLQDAINPLLGMDGLNIHMDTPTEILHTVLFGVVKYFWGQTIFLLEKAKLLNIFQTRLDSLEWDGLNTPSLDAEYICHYKGGLISKHFKSLTQIMPFVIYDLVPKSVLDGWTTIRELVVLIWHMKINDTKSYLASLTQTINDFLNITAQCAPSILISKPKFHFLVHLPAYIQHFGPAIVFSTERYESFNHVFRLTCIYSNQRAPSRDTCTTFTRNNTVKHIATGGYWYDTNVGGWVQGGLLVVTYLDNHPEQGRLLGIPCESLADPGTAQVKFWHPRHLGMNSAHGKTRAVRKYSRGTVCKDLSHSHYYQGGSVVTSEHENVQLGRHIIFQDTVENKVCLLVLDCICEILISTATQRSITFVALQIFSFMPTCHHLLHLPCLRLENEERVVMGTDIICAVNLQHNCLNAKCTELSTKHLWQEHIQNDRTTSIVEHQPSPEYLLNTFSIHNYQHIHSVLPEFLRETPLRVADPSAVRKTAVQQMQGKWLAKKSRGEVVNLPHDED</sequence>
<keyword evidence="2" id="KW-1185">Reference proteome</keyword>
<dbReference type="AlphaFoldDB" id="A0A9P6ZMA2"/>
<dbReference type="OrthoDB" id="2506088at2759"/>
<evidence type="ECO:0000313" key="1">
    <source>
        <dbReference type="EMBL" id="KAG1769945.1"/>
    </source>
</evidence>